<gene>
    <name evidence="6" type="ORF">HMPREF0731_2045</name>
</gene>
<dbReference type="HOGENOM" id="CLU_1558620_0_0_5"/>
<dbReference type="AlphaFoldDB" id="D5RLT4"/>
<keyword evidence="7" id="KW-1185">Reference proteome</keyword>
<dbReference type="Pfam" id="PF05128">
    <property type="entry name" value="DUF697"/>
    <property type="match status" value="1"/>
</dbReference>
<name>D5RLT4_9PROT</name>
<accession>D5RLT4</accession>
<dbReference type="InterPro" id="IPR021147">
    <property type="entry name" value="DUF697"/>
</dbReference>
<feature type="non-terminal residue" evidence="6">
    <location>
        <position position="1"/>
    </location>
</feature>
<keyword evidence="3" id="KW-1133">Transmembrane helix</keyword>
<proteinExistence type="predicted"/>
<evidence type="ECO:0000313" key="7">
    <source>
        <dbReference type="Proteomes" id="UP000005324"/>
    </source>
</evidence>
<dbReference type="Proteomes" id="UP000005324">
    <property type="component" value="Unassembled WGS sequence"/>
</dbReference>
<keyword evidence="2" id="KW-0812">Transmembrane</keyword>
<evidence type="ECO:0000256" key="4">
    <source>
        <dbReference type="ARBA" id="ARBA00023136"/>
    </source>
</evidence>
<dbReference type="GO" id="GO:0016020">
    <property type="term" value="C:membrane"/>
    <property type="evidence" value="ECO:0007669"/>
    <property type="project" value="UniProtKB-SubCell"/>
</dbReference>
<organism evidence="6 7">
    <name type="scientific">Pseudoroseomonas cervicalis ATCC 49957</name>
    <dbReference type="NCBI Taxonomy" id="525371"/>
    <lineage>
        <taxon>Bacteria</taxon>
        <taxon>Pseudomonadati</taxon>
        <taxon>Pseudomonadota</taxon>
        <taxon>Alphaproteobacteria</taxon>
        <taxon>Acetobacterales</taxon>
        <taxon>Roseomonadaceae</taxon>
        <taxon>Roseomonas</taxon>
    </lineage>
</organism>
<evidence type="ECO:0000256" key="1">
    <source>
        <dbReference type="ARBA" id="ARBA00004141"/>
    </source>
</evidence>
<feature type="region of interest" description="Disordered" evidence="5">
    <location>
        <begin position="151"/>
        <end position="171"/>
    </location>
</feature>
<keyword evidence="4" id="KW-0472">Membrane</keyword>
<sequence length="171" mass="17152">AAGAAAQIRAATTLGEARGLVAGLLMPLLQARVKALGGQAARRVFLATAILPSPALDAAAMALIGLRLMRQVAELNGLRPGTLVLGRLVRRLAFSTGLTIGTDMAVEAGLEQVIEGHAAKLAGGAAGAAVAARRMTRLAQATFLSVSPFSSGLPPSGGQVGRGTAPGRSLR</sequence>
<protein>
    <submittedName>
        <fullName evidence="6">Uncharacterized protein</fullName>
    </submittedName>
</protein>
<evidence type="ECO:0000256" key="2">
    <source>
        <dbReference type="ARBA" id="ARBA00022692"/>
    </source>
</evidence>
<dbReference type="EMBL" id="ADVL01000327">
    <property type="protein sequence ID" value="EFH11732.1"/>
    <property type="molecule type" value="Genomic_DNA"/>
</dbReference>
<reference evidence="6 7" key="1">
    <citation type="submission" date="2010-04" db="EMBL/GenBank/DDBJ databases">
        <authorList>
            <person name="Qin X."/>
            <person name="Bachman B."/>
            <person name="Battles P."/>
            <person name="Bell A."/>
            <person name="Bess C."/>
            <person name="Bickham C."/>
            <person name="Chaboub L."/>
            <person name="Chen D."/>
            <person name="Coyle M."/>
            <person name="Deiros D.R."/>
            <person name="Dinh H."/>
            <person name="Forbes L."/>
            <person name="Fowler G."/>
            <person name="Francisco L."/>
            <person name="Fu Q."/>
            <person name="Gubbala S."/>
            <person name="Hale W."/>
            <person name="Han Y."/>
            <person name="Hemphill L."/>
            <person name="Highlander S.K."/>
            <person name="Hirani K."/>
            <person name="Hogues M."/>
            <person name="Jackson L."/>
            <person name="Jakkamsetti A."/>
            <person name="Javaid M."/>
            <person name="Jiang H."/>
            <person name="Korchina V."/>
            <person name="Kovar C."/>
            <person name="Lara F."/>
            <person name="Lee S."/>
            <person name="Mata R."/>
            <person name="Mathew T."/>
            <person name="Moen C."/>
            <person name="Morales K."/>
            <person name="Munidasa M."/>
            <person name="Nazareth L."/>
            <person name="Ngo R."/>
            <person name="Nguyen L."/>
            <person name="Okwuonu G."/>
            <person name="Ongeri F."/>
            <person name="Patil S."/>
            <person name="Petrosino J."/>
            <person name="Pham C."/>
            <person name="Pham P."/>
            <person name="Pu L.-L."/>
            <person name="Puazo M."/>
            <person name="Raj R."/>
            <person name="Reid J."/>
            <person name="Rouhana J."/>
            <person name="Saada N."/>
            <person name="Shang Y."/>
            <person name="Simmons D."/>
            <person name="Thornton R."/>
            <person name="Warren J."/>
            <person name="Weissenberger G."/>
            <person name="Zhang J."/>
            <person name="Zhang L."/>
            <person name="Zhou C."/>
            <person name="Zhu D."/>
            <person name="Muzny D."/>
            <person name="Worley K."/>
            <person name="Gibbs R."/>
        </authorList>
    </citation>
    <scope>NUCLEOTIDE SEQUENCE [LARGE SCALE GENOMIC DNA]</scope>
    <source>
        <strain evidence="6 7">ATCC 49957</strain>
    </source>
</reference>
<evidence type="ECO:0000256" key="3">
    <source>
        <dbReference type="ARBA" id="ARBA00022989"/>
    </source>
</evidence>
<dbReference type="RefSeq" id="WP_007004462.1">
    <property type="nucleotide sequence ID" value="NZ_GG770779.1"/>
</dbReference>
<evidence type="ECO:0000256" key="5">
    <source>
        <dbReference type="SAM" id="MobiDB-lite"/>
    </source>
</evidence>
<evidence type="ECO:0000313" key="6">
    <source>
        <dbReference type="EMBL" id="EFH11732.1"/>
    </source>
</evidence>
<comment type="subcellular location">
    <subcellularLocation>
        <location evidence="1">Membrane</location>
        <topology evidence="1">Multi-pass membrane protein</topology>
    </subcellularLocation>
</comment>
<comment type="caution">
    <text evidence="6">The sequence shown here is derived from an EMBL/GenBank/DDBJ whole genome shotgun (WGS) entry which is preliminary data.</text>
</comment>